<evidence type="ECO:0000313" key="2">
    <source>
        <dbReference type="Proteomes" id="UP000831701"/>
    </source>
</evidence>
<organism evidence="1 2">
    <name type="scientific">Scortum barcoo</name>
    <name type="common">barcoo grunter</name>
    <dbReference type="NCBI Taxonomy" id="214431"/>
    <lineage>
        <taxon>Eukaryota</taxon>
        <taxon>Metazoa</taxon>
        <taxon>Chordata</taxon>
        <taxon>Craniata</taxon>
        <taxon>Vertebrata</taxon>
        <taxon>Euteleostomi</taxon>
        <taxon>Actinopterygii</taxon>
        <taxon>Neopterygii</taxon>
        <taxon>Teleostei</taxon>
        <taxon>Neoteleostei</taxon>
        <taxon>Acanthomorphata</taxon>
        <taxon>Eupercaria</taxon>
        <taxon>Centrarchiformes</taxon>
        <taxon>Terapontoidei</taxon>
        <taxon>Terapontidae</taxon>
        <taxon>Scortum</taxon>
    </lineage>
</organism>
<reference evidence="1" key="1">
    <citation type="submission" date="2022-04" db="EMBL/GenBank/DDBJ databases">
        <title>Jade perch genome.</title>
        <authorList>
            <person name="Chao B."/>
        </authorList>
    </citation>
    <scope>NUCLEOTIDE SEQUENCE</scope>
    <source>
        <strain evidence="1">CB-2022</strain>
    </source>
</reference>
<proteinExistence type="predicted"/>
<comment type="caution">
    <text evidence="1">The sequence shown here is derived from an EMBL/GenBank/DDBJ whole genome shotgun (WGS) entry which is preliminary data.</text>
</comment>
<protein>
    <submittedName>
        <fullName evidence="1">Uncharacterized protein</fullName>
    </submittedName>
</protein>
<dbReference type="EMBL" id="CM041535">
    <property type="protein sequence ID" value="KAI3372517.1"/>
    <property type="molecule type" value="Genomic_DNA"/>
</dbReference>
<evidence type="ECO:0000313" key="1">
    <source>
        <dbReference type="EMBL" id="KAI3372517.1"/>
    </source>
</evidence>
<gene>
    <name evidence="1" type="ORF">L3Q82_022996</name>
</gene>
<accession>A0ACB8WYY1</accession>
<keyword evidence="2" id="KW-1185">Reference proteome</keyword>
<dbReference type="Proteomes" id="UP000831701">
    <property type="component" value="Chromosome 5"/>
</dbReference>
<sequence length="265" mass="29576">MPDTTGCTSDLLNKPKHEAYSEDLFVLELHKYTCNPPNTSTFTLLKKLAEAASLSSDLQRNRDMASRVAALLLLGIICVGFASAEIAVDCCLLSTDKYLPRQVIVSYNVPYKGWKKAVRLPPQQQCMGEKSHSISGQEKTTTVNQPISIQRDAETTLPAQLPDMALWGNAKLFFCILFITSTVTLAQIPIDCCLAVRNQEIDKSLFVDYHQQVQGQGCALNATILLTRRQKKLCVPADEKWVHHVMKHVDALKKLCKRNNKVTCL</sequence>
<name>A0ACB8WYY1_9TELE</name>